<evidence type="ECO:0000256" key="1">
    <source>
        <dbReference type="ARBA" id="ARBA00022859"/>
    </source>
</evidence>
<protein>
    <recommendedName>
        <fullName evidence="4">Ig-like domain-containing protein</fullName>
    </recommendedName>
</protein>
<dbReference type="PANTHER" id="PTHR23266">
    <property type="entry name" value="IMMUNOGLOBULIN HEAVY CHAIN"/>
    <property type="match status" value="1"/>
</dbReference>
<dbReference type="FunFam" id="2.60.40.10:FF:001648">
    <property type="entry name" value="Immunoglobulin heavy variable 4-3"/>
    <property type="match status" value="1"/>
</dbReference>
<dbReference type="AlphaFoldDB" id="A0AAD5FFF6"/>
<gene>
    <name evidence="5" type="ORF">C0J50_11200</name>
</gene>
<dbReference type="InterPro" id="IPR013106">
    <property type="entry name" value="Ig_V-set"/>
</dbReference>
<dbReference type="GO" id="GO:0019814">
    <property type="term" value="C:immunoglobulin complex"/>
    <property type="evidence" value="ECO:0007669"/>
    <property type="project" value="UniProtKB-KW"/>
</dbReference>
<evidence type="ECO:0000313" key="5">
    <source>
        <dbReference type="EMBL" id="KAI5613963.1"/>
    </source>
</evidence>
<dbReference type="Proteomes" id="UP001205998">
    <property type="component" value="Unassembled WGS sequence"/>
</dbReference>
<evidence type="ECO:0000259" key="4">
    <source>
        <dbReference type="PROSITE" id="PS50835"/>
    </source>
</evidence>
<dbReference type="Gene3D" id="2.60.40.10">
    <property type="entry name" value="Immunoglobulins"/>
    <property type="match status" value="2"/>
</dbReference>
<feature type="non-terminal residue" evidence="5">
    <location>
        <position position="239"/>
    </location>
</feature>
<name>A0AAD5FFF6_SILAS</name>
<accession>A0AAD5FFF6</accession>
<comment type="caution">
    <text evidence="5">The sequence shown here is derived from an EMBL/GenBank/DDBJ whole genome shotgun (WGS) entry which is preliminary data.</text>
</comment>
<dbReference type="SMART" id="SM00406">
    <property type="entry name" value="IGv"/>
    <property type="match status" value="2"/>
</dbReference>
<proteinExistence type="predicted"/>
<evidence type="ECO:0000256" key="2">
    <source>
        <dbReference type="ARBA" id="ARBA00023130"/>
    </source>
</evidence>
<feature type="domain" description="Ig-like" evidence="4">
    <location>
        <begin position="1"/>
        <end position="99"/>
    </location>
</feature>
<dbReference type="InterPro" id="IPR036179">
    <property type="entry name" value="Ig-like_dom_sf"/>
</dbReference>
<dbReference type="PROSITE" id="PS50835">
    <property type="entry name" value="IG_LIKE"/>
    <property type="match status" value="2"/>
</dbReference>
<feature type="domain" description="Ig-like" evidence="4">
    <location>
        <begin position="132"/>
        <end position="239"/>
    </location>
</feature>
<dbReference type="InterPro" id="IPR050199">
    <property type="entry name" value="IgHV"/>
</dbReference>
<keyword evidence="2" id="KW-1064">Adaptive immunity</keyword>
<dbReference type="InterPro" id="IPR007110">
    <property type="entry name" value="Ig-like_dom"/>
</dbReference>
<keyword evidence="3" id="KW-1280">Immunoglobulin</keyword>
<dbReference type="EMBL" id="MU559971">
    <property type="protein sequence ID" value="KAI5613963.1"/>
    <property type="molecule type" value="Genomic_DNA"/>
</dbReference>
<feature type="non-terminal residue" evidence="5">
    <location>
        <position position="1"/>
    </location>
</feature>
<reference evidence="5" key="1">
    <citation type="submission" date="2018-07" db="EMBL/GenBank/DDBJ databases">
        <title>Comparative genomics of catfishes provides insights into carnivory and benthic adaptation.</title>
        <authorList>
            <person name="Zhang Y."/>
            <person name="Wang D."/>
            <person name="Peng Z."/>
            <person name="Zheng S."/>
            <person name="Shao F."/>
            <person name="Tao W."/>
        </authorList>
    </citation>
    <scope>NUCLEOTIDE SEQUENCE</scope>
    <source>
        <strain evidence="5">Chongqing</strain>
    </source>
</reference>
<dbReference type="GO" id="GO:0005576">
    <property type="term" value="C:extracellular region"/>
    <property type="evidence" value="ECO:0007669"/>
    <property type="project" value="UniProtKB-ARBA"/>
</dbReference>
<sequence length="239" mass="26572">KPGETLSITCRVSGASITDGSNHYGTAWIRQPAGKTLEWIGNIYYDGNTDYSDKLKNKFSISRDTSTNTLTIRGQNMQAEDTAVYYCARRPTHVSMQMSFPVIYLLCYIFKQHRPRAFTDSASTHKHDLYIPTAAAAGSRGLCVELIQTGSTVLTPGRSLTLTCKVSGYSVTSTYCTGWIRQPAGKTLEWVGEICYDGNTYYSEKLKSRFQVTRDTSSNTVTLTGQNMQTEDTAVYYCA</sequence>
<dbReference type="GO" id="GO:0002250">
    <property type="term" value="P:adaptive immune response"/>
    <property type="evidence" value="ECO:0007669"/>
    <property type="project" value="UniProtKB-KW"/>
</dbReference>
<dbReference type="SUPFAM" id="SSF48726">
    <property type="entry name" value="Immunoglobulin"/>
    <property type="match status" value="2"/>
</dbReference>
<evidence type="ECO:0000313" key="6">
    <source>
        <dbReference type="Proteomes" id="UP001205998"/>
    </source>
</evidence>
<dbReference type="InterPro" id="IPR013783">
    <property type="entry name" value="Ig-like_fold"/>
</dbReference>
<organism evidence="5 6">
    <name type="scientific">Silurus asotus</name>
    <name type="common">Amur catfish</name>
    <name type="synonym">Parasilurus asotus</name>
    <dbReference type="NCBI Taxonomy" id="30991"/>
    <lineage>
        <taxon>Eukaryota</taxon>
        <taxon>Metazoa</taxon>
        <taxon>Chordata</taxon>
        <taxon>Craniata</taxon>
        <taxon>Vertebrata</taxon>
        <taxon>Euteleostomi</taxon>
        <taxon>Actinopterygii</taxon>
        <taxon>Neopterygii</taxon>
        <taxon>Teleostei</taxon>
        <taxon>Ostariophysi</taxon>
        <taxon>Siluriformes</taxon>
        <taxon>Siluridae</taxon>
        <taxon>Silurus</taxon>
    </lineage>
</organism>
<keyword evidence="6" id="KW-1185">Reference proteome</keyword>
<keyword evidence="1" id="KW-0391">Immunity</keyword>
<evidence type="ECO:0000256" key="3">
    <source>
        <dbReference type="ARBA" id="ARBA00043265"/>
    </source>
</evidence>
<dbReference type="Pfam" id="PF07686">
    <property type="entry name" value="V-set"/>
    <property type="match status" value="2"/>
</dbReference>